<protein>
    <submittedName>
        <fullName evidence="1">Uncharacterized protein</fullName>
    </submittedName>
</protein>
<keyword evidence="2" id="KW-1185">Reference proteome</keyword>
<accession>A0A6S7FLG9</accession>
<sequence length="200" mass="21885">MTGMNYETCLKEKGMVPVTIAIGDKNVGKSHAAKCMLALTGRSNVFYRRITDAMQTKVLDECTLPFVLDDAGRTFEEKKKLKHLLLDTFNGGGIANCLKLCNSATTPVITMNDWVLADLNADDATFDPPQVQHSTFQFKEIPVSFTLKQLRGLKTGKAVGLDNIPPRLLKDSACIVATPLTTIINASLRQGIVPDDWKSA</sequence>
<name>A0A6S7FLG9_PARCT</name>
<evidence type="ECO:0000313" key="2">
    <source>
        <dbReference type="Proteomes" id="UP001152795"/>
    </source>
</evidence>
<organism evidence="1 2">
    <name type="scientific">Paramuricea clavata</name>
    <name type="common">Red gorgonian</name>
    <name type="synonym">Violescent sea-whip</name>
    <dbReference type="NCBI Taxonomy" id="317549"/>
    <lineage>
        <taxon>Eukaryota</taxon>
        <taxon>Metazoa</taxon>
        <taxon>Cnidaria</taxon>
        <taxon>Anthozoa</taxon>
        <taxon>Octocorallia</taxon>
        <taxon>Malacalcyonacea</taxon>
        <taxon>Plexauridae</taxon>
        <taxon>Paramuricea</taxon>
    </lineage>
</organism>
<dbReference type="AlphaFoldDB" id="A0A6S7FLG9"/>
<dbReference type="EMBL" id="CACRXK020000310">
    <property type="protein sequence ID" value="CAB3980654.1"/>
    <property type="molecule type" value="Genomic_DNA"/>
</dbReference>
<proteinExistence type="predicted"/>
<dbReference type="OrthoDB" id="6780154at2759"/>
<evidence type="ECO:0000313" key="1">
    <source>
        <dbReference type="EMBL" id="CAB3980654.1"/>
    </source>
</evidence>
<reference evidence="1" key="1">
    <citation type="submission" date="2020-04" db="EMBL/GenBank/DDBJ databases">
        <authorList>
            <person name="Alioto T."/>
            <person name="Alioto T."/>
            <person name="Gomez Garrido J."/>
        </authorList>
    </citation>
    <scope>NUCLEOTIDE SEQUENCE</scope>
    <source>
        <strain evidence="1">A484AB</strain>
    </source>
</reference>
<gene>
    <name evidence="1" type="ORF">PACLA_8A065489</name>
</gene>
<dbReference type="Proteomes" id="UP001152795">
    <property type="component" value="Unassembled WGS sequence"/>
</dbReference>
<comment type="caution">
    <text evidence="1">The sequence shown here is derived from an EMBL/GenBank/DDBJ whole genome shotgun (WGS) entry which is preliminary data.</text>
</comment>